<evidence type="ECO:0000313" key="1">
    <source>
        <dbReference type="EMBL" id="CAA9530559.1"/>
    </source>
</evidence>
<proteinExistence type="predicted"/>
<dbReference type="AlphaFoldDB" id="A0A6J4TTC3"/>
<organism evidence="1">
    <name type="scientific">uncultured Solirubrobacteraceae bacterium</name>
    <dbReference type="NCBI Taxonomy" id="1162706"/>
    <lineage>
        <taxon>Bacteria</taxon>
        <taxon>Bacillati</taxon>
        <taxon>Actinomycetota</taxon>
        <taxon>Thermoleophilia</taxon>
        <taxon>Solirubrobacterales</taxon>
        <taxon>Solirubrobacteraceae</taxon>
        <taxon>environmental samples</taxon>
    </lineage>
</organism>
<gene>
    <name evidence="1" type="ORF">AVDCRST_MAG85-3636</name>
</gene>
<sequence length="297" mass="31830">MNPLQAALEDPATGPARLRELLVHELKRGETELKSKRSGYDEPVCVAFAPGLAALPIPADLRADATATDDRAWRLVAATVLALQTAAELPAPARAGDLELQAGETGGFLTIALGDGDPELAQLAFDEAVAGVDRLRAHALVVPDLQPHDLREPIGAAHPLKVAEAVARLGGDPTDPQSVEQLEDAVYGLLEVQRGRTRPHDDPDPATRVARRILQRLDGMGKWGGFHTDFAHLARGFAGNDRQLADEVGEALIQADLLIEKPSVGQRHVFLNPRKAGEIRRLIDDGTVPAGLRLPRT</sequence>
<reference evidence="1" key="1">
    <citation type="submission" date="2020-02" db="EMBL/GenBank/DDBJ databases">
        <authorList>
            <person name="Meier V. D."/>
        </authorList>
    </citation>
    <scope>NUCLEOTIDE SEQUENCE</scope>
    <source>
        <strain evidence="1">AVDCRST_MAG85</strain>
    </source>
</reference>
<name>A0A6J4TTC3_9ACTN</name>
<protein>
    <submittedName>
        <fullName evidence="1">Uncharacterized protein</fullName>
    </submittedName>
</protein>
<dbReference type="EMBL" id="CADCVT010000406">
    <property type="protein sequence ID" value="CAA9530559.1"/>
    <property type="molecule type" value="Genomic_DNA"/>
</dbReference>
<accession>A0A6J4TTC3</accession>